<evidence type="ECO:0000313" key="4">
    <source>
        <dbReference type="EMBL" id="ODV90304.1"/>
    </source>
</evidence>
<name>A0A1E4TEW4_9ASCO</name>
<dbReference type="InterPro" id="IPR013078">
    <property type="entry name" value="His_Pase_superF_clade-1"/>
</dbReference>
<reference evidence="5" key="1">
    <citation type="submission" date="2016-02" db="EMBL/GenBank/DDBJ databases">
        <title>Comparative genomics of biotechnologically important yeasts.</title>
        <authorList>
            <consortium name="DOE Joint Genome Institute"/>
            <person name="Riley R."/>
            <person name="Haridas S."/>
            <person name="Wolfe K.H."/>
            <person name="Lopes M.R."/>
            <person name="Hittinger C.T."/>
            <person name="Goker M."/>
            <person name="Salamov A."/>
            <person name="Wisecaver J."/>
            <person name="Long T.M."/>
            <person name="Aerts A.L."/>
            <person name="Barry K."/>
            <person name="Choi C."/>
            <person name="Clum A."/>
            <person name="Coughlan A.Y."/>
            <person name="Deshpande S."/>
            <person name="Douglass A.P."/>
            <person name="Hanson S.J."/>
            <person name="Klenk H.-P."/>
            <person name="Labutti K."/>
            <person name="Lapidus A."/>
            <person name="Lindquist E."/>
            <person name="Lipzen A."/>
            <person name="Meier-Kolthoff J.P."/>
            <person name="Ohm R.A."/>
            <person name="Otillar R.P."/>
            <person name="Pangilinan J."/>
            <person name="Peng Y."/>
            <person name="Rokas A."/>
            <person name="Rosa C.A."/>
            <person name="Scheuner C."/>
            <person name="Sibirny A.A."/>
            <person name="Slot J.C."/>
            <person name="Stielow J.B."/>
            <person name="Sun H."/>
            <person name="Kurtzman C.P."/>
            <person name="Blackwell M."/>
            <person name="Jeffries T.W."/>
            <person name="Grigoriev I.V."/>
        </authorList>
    </citation>
    <scope>NUCLEOTIDE SEQUENCE [LARGE SCALE GENOMIC DNA]</scope>
    <source>
        <strain evidence="5">NRRL Y-17796</strain>
    </source>
</reference>
<dbReference type="AlphaFoldDB" id="A0A1E4TEW4"/>
<dbReference type="OrthoDB" id="354304at2759"/>
<evidence type="ECO:0000256" key="2">
    <source>
        <dbReference type="PIRSR" id="PIRSR613078-1"/>
    </source>
</evidence>
<gene>
    <name evidence="4" type="ORF">CANCADRAFT_25844</name>
</gene>
<organism evidence="4 5">
    <name type="scientific">Tortispora caseinolytica NRRL Y-17796</name>
    <dbReference type="NCBI Taxonomy" id="767744"/>
    <lineage>
        <taxon>Eukaryota</taxon>
        <taxon>Fungi</taxon>
        <taxon>Dikarya</taxon>
        <taxon>Ascomycota</taxon>
        <taxon>Saccharomycotina</taxon>
        <taxon>Trigonopsidomycetes</taxon>
        <taxon>Trigonopsidales</taxon>
        <taxon>Trigonopsidaceae</taxon>
        <taxon>Tortispora</taxon>
    </lineage>
</organism>
<evidence type="ECO:0000313" key="5">
    <source>
        <dbReference type="Proteomes" id="UP000095023"/>
    </source>
</evidence>
<dbReference type="GO" id="GO:0043456">
    <property type="term" value="P:regulation of pentose-phosphate shunt"/>
    <property type="evidence" value="ECO:0007669"/>
    <property type="project" value="TreeGrafter"/>
</dbReference>
<dbReference type="InterPro" id="IPR029033">
    <property type="entry name" value="His_PPase_superfam"/>
</dbReference>
<evidence type="ECO:0000256" key="1">
    <source>
        <dbReference type="ARBA" id="ARBA00022801"/>
    </source>
</evidence>
<feature type="binding site" evidence="3">
    <location>
        <begin position="7"/>
        <end position="14"/>
    </location>
    <ligand>
        <name>substrate</name>
    </ligand>
</feature>
<feature type="binding site" evidence="3">
    <location>
        <position position="57"/>
    </location>
    <ligand>
        <name>substrate</name>
    </ligand>
</feature>
<dbReference type="PANTHER" id="PTHR46517">
    <property type="entry name" value="FRUCTOSE-2,6-BISPHOSPHATASE TIGAR"/>
    <property type="match status" value="1"/>
</dbReference>
<accession>A0A1E4TEW4</accession>
<dbReference type="Gene3D" id="3.40.50.1240">
    <property type="entry name" value="Phosphoglycerate mutase-like"/>
    <property type="match status" value="1"/>
</dbReference>
<dbReference type="PANTHER" id="PTHR46517:SF1">
    <property type="entry name" value="FRUCTOSE-2,6-BISPHOSPHATASE TIGAR"/>
    <property type="match status" value="1"/>
</dbReference>
<dbReference type="EMBL" id="KV453842">
    <property type="protein sequence ID" value="ODV90304.1"/>
    <property type="molecule type" value="Genomic_DNA"/>
</dbReference>
<keyword evidence="1" id="KW-0378">Hydrolase</keyword>
<dbReference type="GO" id="GO:0045820">
    <property type="term" value="P:negative regulation of glycolytic process"/>
    <property type="evidence" value="ECO:0007669"/>
    <property type="project" value="TreeGrafter"/>
</dbReference>
<sequence length="219" mass="25010">MKVYIVRHGETDHNRQRIYQGQLDTEINAVGKDQVRKCSRREDLADVEYVYSSDLKRCRMTSELLFPKHKDCGLIEYDSRLRERYMGALQGMSIDEGRALLAAEHKSTADFGETKQEMDSRLLSFWDSAIKQVAAENKYEKVCIVTHGGVINKLLSLLVNERQTYDFNIPENAIRVPGNTSVTIVTTDINSDGELYGTIDLMGDISHLSYHDTVDQELR</sequence>
<protein>
    <recommendedName>
        <fullName evidence="6">Phosphoglycerate mutase-like protein</fullName>
    </recommendedName>
</protein>
<dbReference type="Proteomes" id="UP000095023">
    <property type="component" value="Unassembled WGS sequence"/>
</dbReference>
<dbReference type="GO" id="GO:0005829">
    <property type="term" value="C:cytosol"/>
    <property type="evidence" value="ECO:0007669"/>
    <property type="project" value="TreeGrafter"/>
</dbReference>
<dbReference type="Pfam" id="PF00300">
    <property type="entry name" value="His_Phos_1"/>
    <property type="match status" value="1"/>
</dbReference>
<keyword evidence="5" id="KW-1185">Reference proteome</keyword>
<evidence type="ECO:0000256" key="3">
    <source>
        <dbReference type="PIRSR" id="PIRSR613078-2"/>
    </source>
</evidence>
<proteinExistence type="predicted"/>
<feature type="active site" description="Proton donor/acceptor" evidence="2">
    <location>
        <position position="83"/>
    </location>
</feature>
<evidence type="ECO:0008006" key="6">
    <source>
        <dbReference type="Google" id="ProtNLM"/>
    </source>
</evidence>
<dbReference type="PROSITE" id="PS00175">
    <property type="entry name" value="PG_MUTASE"/>
    <property type="match status" value="1"/>
</dbReference>
<dbReference type="InterPro" id="IPR001345">
    <property type="entry name" value="PG/BPGM_mutase_AS"/>
</dbReference>
<dbReference type="InterPro" id="IPR051695">
    <property type="entry name" value="Phosphoglycerate_Mutase"/>
</dbReference>
<dbReference type="SUPFAM" id="SSF53254">
    <property type="entry name" value="Phosphoglycerate mutase-like"/>
    <property type="match status" value="1"/>
</dbReference>
<feature type="active site" description="Tele-phosphohistidine intermediate" evidence="2">
    <location>
        <position position="8"/>
    </location>
</feature>
<dbReference type="GO" id="GO:0004331">
    <property type="term" value="F:fructose-2,6-bisphosphate 2-phosphatase activity"/>
    <property type="evidence" value="ECO:0007669"/>
    <property type="project" value="TreeGrafter"/>
</dbReference>
<dbReference type="SMART" id="SM00855">
    <property type="entry name" value="PGAM"/>
    <property type="match status" value="1"/>
</dbReference>
<dbReference type="CDD" id="cd07067">
    <property type="entry name" value="HP_PGM_like"/>
    <property type="match status" value="1"/>
</dbReference>